<dbReference type="EMBL" id="QJKJ01010540">
    <property type="protein sequence ID" value="RDX73408.1"/>
    <property type="molecule type" value="Genomic_DNA"/>
</dbReference>
<reference evidence="1" key="1">
    <citation type="submission" date="2018-05" db="EMBL/GenBank/DDBJ databases">
        <title>Draft genome of Mucuna pruriens seed.</title>
        <authorList>
            <person name="Nnadi N.E."/>
            <person name="Vos R."/>
            <person name="Hasami M.H."/>
            <person name="Devisetty U.K."/>
            <person name="Aguiy J.C."/>
        </authorList>
    </citation>
    <scope>NUCLEOTIDE SEQUENCE [LARGE SCALE GENOMIC DNA]</scope>
    <source>
        <strain evidence="1">JCA_2017</strain>
    </source>
</reference>
<accession>A0A371F525</accession>
<proteinExistence type="predicted"/>
<protein>
    <submittedName>
        <fullName evidence="1">Uncharacterized protein</fullName>
    </submittedName>
</protein>
<gene>
    <name evidence="1" type="ORF">CR513_46993</name>
</gene>
<feature type="non-terminal residue" evidence="1">
    <location>
        <position position="1"/>
    </location>
</feature>
<name>A0A371F525_MUCPR</name>
<evidence type="ECO:0000313" key="1">
    <source>
        <dbReference type="EMBL" id="RDX73408.1"/>
    </source>
</evidence>
<organism evidence="1 2">
    <name type="scientific">Mucuna pruriens</name>
    <name type="common">Velvet bean</name>
    <name type="synonym">Dolichos pruriens</name>
    <dbReference type="NCBI Taxonomy" id="157652"/>
    <lineage>
        <taxon>Eukaryota</taxon>
        <taxon>Viridiplantae</taxon>
        <taxon>Streptophyta</taxon>
        <taxon>Embryophyta</taxon>
        <taxon>Tracheophyta</taxon>
        <taxon>Spermatophyta</taxon>
        <taxon>Magnoliopsida</taxon>
        <taxon>eudicotyledons</taxon>
        <taxon>Gunneridae</taxon>
        <taxon>Pentapetalae</taxon>
        <taxon>rosids</taxon>
        <taxon>fabids</taxon>
        <taxon>Fabales</taxon>
        <taxon>Fabaceae</taxon>
        <taxon>Papilionoideae</taxon>
        <taxon>50 kb inversion clade</taxon>
        <taxon>NPAAA clade</taxon>
        <taxon>indigoferoid/millettioid clade</taxon>
        <taxon>Phaseoleae</taxon>
        <taxon>Mucuna</taxon>
    </lineage>
</organism>
<sequence>MRKAGECELKLLEQLDALKATAGRNELPLLLMFCRQPFSEQKCGTLKGVVMRWFLGLPPQSIHTFNNLTTTFVSQFATNREKRLEVTDLFDIG</sequence>
<dbReference type="Proteomes" id="UP000257109">
    <property type="component" value="Unassembled WGS sequence"/>
</dbReference>
<dbReference type="AlphaFoldDB" id="A0A371F525"/>
<comment type="caution">
    <text evidence="1">The sequence shown here is derived from an EMBL/GenBank/DDBJ whole genome shotgun (WGS) entry which is preliminary data.</text>
</comment>
<keyword evidence="2" id="KW-1185">Reference proteome</keyword>
<dbReference type="OrthoDB" id="1752139at2759"/>
<evidence type="ECO:0000313" key="2">
    <source>
        <dbReference type="Proteomes" id="UP000257109"/>
    </source>
</evidence>